<feature type="region of interest" description="Disordered" evidence="1">
    <location>
        <begin position="1"/>
        <end position="43"/>
    </location>
</feature>
<feature type="compositionally biased region" description="Low complexity" evidence="1">
    <location>
        <begin position="1"/>
        <end position="31"/>
    </location>
</feature>
<feature type="compositionally biased region" description="Polar residues" evidence="1">
    <location>
        <begin position="297"/>
        <end position="307"/>
    </location>
</feature>
<name>A0AAD6T6D6_9AGAR</name>
<gene>
    <name evidence="2" type="ORF">C8F04DRAFT_1318775</name>
</gene>
<feature type="compositionally biased region" description="Low complexity" evidence="1">
    <location>
        <begin position="425"/>
        <end position="439"/>
    </location>
</feature>
<evidence type="ECO:0000256" key="1">
    <source>
        <dbReference type="SAM" id="MobiDB-lite"/>
    </source>
</evidence>
<keyword evidence="3" id="KW-1185">Reference proteome</keyword>
<protein>
    <submittedName>
        <fullName evidence="2">Uncharacterized protein</fullName>
    </submittedName>
</protein>
<feature type="region of interest" description="Disordered" evidence="1">
    <location>
        <begin position="503"/>
        <end position="527"/>
    </location>
</feature>
<dbReference type="AlphaFoldDB" id="A0AAD6T6D6"/>
<accession>A0AAD6T6D6</accession>
<sequence length="527" mass="56300">MDSASSSSHSRWGSSGSLSGESSNSTRSNSSHKNQYKLRLPSNSFDNSYSSHYDSEAYGALSRRSGSPVNTSPILQSQDRGAYMYDQQLRSNFNALLSSLSKPTTAQSSSLPPLVTLDEANFPRAKHWQKKSWTKQIQHDAGRTSQDNRATKNCLLFITNQEGELPTKDALEDIRKLSYSVFFDCERDGILPATWSQAGLNVITRFRSTLEAAFPDLRLCYGHWKADRLASKVFMAWCGTRRKKIKDENHSDDDLEGDDGNSDVVEADSGEAVVQTQKRTASVRSHSAEPHPKRTKPNSVSSASSRGCSLEKTQDNGKRKTKNPLFNKTPATITTTPTSASTSAAAPTPASALVPPALTAPSPSSSTTTAFAAPSPSMSTVNPLGMPSLTTSTANLQAAPSPSTSTMPTPPADPINTVAPPQPTQQPAAAPTSAQTSTTVNSEPAPTPKVWKPAANSSTSKGQAAFAYKTDHPGADKDEFEKYYKDLSTTAKEGFKNKANIAKGAKDTGKAARATAKAAKSQAAQGK</sequence>
<evidence type="ECO:0000313" key="2">
    <source>
        <dbReference type="EMBL" id="KAJ7039325.1"/>
    </source>
</evidence>
<feature type="compositionally biased region" description="Low complexity" evidence="1">
    <location>
        <begin position="398"/>
        <end position="407"/>
    </location>
</feature>
<feature type="compositionally biased region" description="Polar residues" evidence="1">
    <location>
        <begin position="274"/>
        <end position="285"/>
    </location>
</feature>
<feature type="compositionally biased region" description="Low complexity" evidence="1">
    <location>
        <begin position="511"/>
        <end position="527"/>
    </location>
</feature>
<comment type="caution">
    <text evidence="2">The sequence shown here is derived from an EMBL/GenBank/DDBJ whole genome shotgun (WGS) entry which is preliminary data.</text>
</comment>
<dbReference type="EMBL" id="JARJCM010000027">
    <property type="protein sequence ID" value="KAJ7039325.1"/>
    <property type="molecule type" value="Genomic_DNA"/>
</dbReference>
<feature type="compositionally biased region" description="Acidic residues" evidence="1">
    <location>
        <begin position="250"/>
        <end position="269"/>
    </location>
</feature>
<proteinExistence type="predicted"/>
<feature type="region of interest" description="Disordered" evidence="1">
    <location>
        <begin position="248"/>
        <end position="476"/>
    </location>
</feature>
<feature type="compositionally biased region" description="Polar residues" evidence="1">
    <location>
        <begin position="378"/>
        <end position="396"/>
    </location>
</feature>
<reference evidence="2" key="1">
    <citation type="submission" date="2023-03" db="EMBL/GenBank/DDBJ databases">
        <title>Massive genome expansion in bonnet fungi (Mycena s.s.) driven by repeated elements and novel gene families across ecological guilds.</title>
        <authorList>
            <consortium name="Lawrence Berkeley National Laboratory"/>
            <person name="Harder C.B."/>
            <person name="Miyauchi S."/>
            <person name="Viragh M."/>
            <person name="Kuo A."/>
            <person name="Thoen E."/>
            <person name="Andreopoulos B."/>
            <person name="Lu D."/>
            <person name="Skrede I."/>
            <person name="Drula E."/>
            <person name="Henrissat B."/>
            <person name="Morin E."/>
            <person name="Kohler A."/>
            <person name="Barry K."/>
            <person name="LaButti K."/>
            <person name="Morin E."/>
            <person name="Salamov A."/>
            <person name="Lipzen A."/>
            <person name="Mereny Z."/>
            <person name="Hegedus B."/>
            <person name="Baldrian P."/>
            <person name="Stursova M."/>
            <person name="Weitz H."/>
            <person name="Taylor A."/>
            <person name="Grigoriev I.V."/>
            <person name="Nagy L.G."/>
            <person name="Martin F."/>
            <person name="Kauserud H."/>
        </authorList>
    </citation>
    <scope>NUCLEOTIDE SEQUENCE</scope>
    <source>
        <strain evidence="2">CBHHK200</strain>
    </source>
</reference>
<evidence type="ECO:0000313" key="3">
    <source>
        <dbReference type="Proteomes" id="UP001218188"/>
    </source>
</evidence>
<feature type="compositionally biased region" description="Low complexity" evidence="1">
    <location>
        <begin position="329"/>
        <end position="377"/>
    </location>
</feature>
<organism evidence="2 3">
    <name type="scientific">Mycena alexandri</name>
    <dbReference type="NCBI Taxonomy" id="1745969"/>
    <lineage>
        <taxon>Eukaryota</taxon>
        <taxon>Fungi</taxon>
        <taxon>Dikarya</taxon>
        <taxon>Basidiomycota</taxon>
        <taxon>Agaricomycotina</taxon>
        <taxon>Agaricomycetes</taxon>
        <taxon>Agaricomycetidae</taxon>
        <taxon>Agaricales</taxon>
        <taxon>Marasmiineae</taxon>
        <taxon>Mycenaceae</taxon>
        <taxon>Mycena</taxon>
    </lineage>
</organism>
<dbReference type="Proteomes" id="UP001218188">
    <property type="component" value="Unassembled WGS sequence"/>
</dbReference>